<dbReference type="PANTHER" id="PTHR36607:SF26">
    <property type="entry name" value="AMINOTRANSFERASE-LIKE PLANT MOBILE DOMAIN-CONTAINING PROTEIN"/>
    <property type="match status" value="1"/>
</dbReference>
<evidence type="ECO:0008006" key="3">
    <source>
        <dbReference type="Google" id="ProtNLM"/>
    </source>
</evidence>
<name>A0A2G2V8P1_CAPBA</name>
<gene>
    <name evidence="1" type="ORF">CQW23_31063</name>
</gene>
<dbReference type="PANTHER" id="PTHR36607">
    <property type="entry name" value="1,2-DIHYDROXY-3-KETO-5-METHYLTHIOPENTENE DIOXYGENASE 4"/>
    <property type="match status" value="1"/>
</dbReference>
<proteinExistence type="predicted"/>
<organism evidence="1 2">
    <name type="scientific">Capsicum baccatum</name>
    <name type="common">Peruvian pepper</name>
    <dbReference type="NCBI Taxonomy" id="33114"/>
    <lineage>
        <taxon>Eukaryota</taxon>
        <taxon>Viridiplantae</taxon>
        <taxon>Streptophyta</taxon>
        <taxon>Embryophyta</taxon>
        <taxon>Tracheophyta</taxon>
        <taxon>Spermatophyta</taxon>
        <taxon>Magnoliopsida</taxon>
        <taxon>eudicotyledons</taxon>
        <taxon>Gunneridae</taxon>
        <taxon>Pentapetalae</taxon>
        <taxon>asterids</taxon>
        <taxon>lamiids</taxon>
        <taxon>Solanales</taxon>
        <taxon>Solanaceae</taxon>
        <taxon>Solanoideae</taxon>
        <taxon>Capsiceae</taxon>
        <taxon>Capsicum</taxon>
    </lineage>
</organism>
<dbReference type="EMBL" id="MLFT02000120">
    <property type="protein sequence ID" value="PHT29337.1"/>
    <property type="molecule type" value="Genomic_DNA"/>
</dbReference>
<dbReference type="STRING" id="33114.A0A2G2V8P1"/>
<sequence length="411" mass="46801">MMAHGENFSLAVLVLASICHDLWEISTSSKLGSFHALFPIHYVYGWIGLHLSFVTLRYDDLIMETYSPHRFSRQFGFYQDIPGILKKHHFDGSLLALVQLWDSCVCLGSLSKLNIPMRPLDNGPFMTQEYSDWWSAHRETMLRKNTHIILRGPKKNDTPSSTKGDELQLDGQGKLSISLKSKVVTDVYNNIFGDDVFSEDCITSPNPPSVLKSPNLSLDNVMTQASNKDPSAKLFENIESFQNIPTTDMVAEANDNRPSNSPKDLVFERSTSSTSLLWRFYLQTFLRSMESMEITRDAHQEFLSVAQHYLHAVNEDKVKIGKRKAELQKVLERADKELVAWTSKKKKTILLIDEHQKKFSKNQESVTNILGEIHALEKISLLSETETKELAKLKEITETSLLEILGHKLFP</sequence>
<dbReference type="AlphaFoldDB" id="A0A2G2V8P1"/>
<reference evidence="1 2" key="1">
    <citation type="journal article" date="2017" name="Genome Biol.">
        <title>New reference genome sequences of hot pepper reveal the massive evolution of plant disease-resistance genes by retroduplication.</title>
        <authorList>
            <person name="Kim S."/>
            <person name="Park J."/>
            <person name="Yeom S.I."/>
            <person name="Kim Y.M."/>
            <person name="Seo E."/>
            <person name="Kim K.T."/>
            <person name="Kim M.S."/>
            <person name="Lee J.M."/>
            <person name="Cheong K."/>
            <person name="Shin H.S."/>
            <person name="Kim S.B."/>
            <person name="Han K."/>
            <person name="Lee J."/>
            <person name="Park M."/>
            <person name="Lee H.A."/>
            <person name="Lee H.Y."/>
            <person name="Lee Y."/>
            <person name="Oh S."/>
            <person name="Lee J.H."/>
            <person name="Choi E."/>
            <person name="Choi E."/>
            <person name="Lee S.E."/>
            <person name="Jeon J."/>
            <person name="Kim H."/>
            <person name="Choi G."/>
            <person name="Song H."/>
            <person name="Lee J."/>
            <person name="Lee S.C."/>
            <person name="Kwon J.K."/>
            <person name="Lee H.Y."/>
            <person name="Koo N."/>
            <person name="Hong Y."/>
            <person name="Kim R.W."/>
            <person name="Kang W.H."/>
            <person name="Huh J.H."/>
            <person name="Kang B.C."/>
            <person name="Yang T.J."/>
            <person name="Lee Y.H."/>
            <person name="Bennetzen J.L."/>
            <person name="Choi D."/>
        </authorList>
    </citation>
    <scope>NUCLEOTIDE SEQUENCE [LARGE SCALE GENOMIC DNA]</scope>
    <source>
        <strain evidence="2">cv. PBC81</strain>
    </source>
</reference>
<comment type="caution">
    <text evidence="1">The sequence shown here is derived from an EMBL/GenBank/DDBJ whole genome shotgun (WGS) entry which is preliminary data.</text>
</comment>
<keyword evidence="2" id="KW-1185">Reference proteome</keyword>
<evidence type="ECO:0000313" key="2">
    <source>
        <dbReference type="Proteomes" id="UP000224567"/>
    </source>
</evidence>
<protein>
    <recommendedName>
        <fullName evidence="3">Aminotransferase-like plant mobile domain-containing protein</fullName>
    </recommendedName>
</protein>
<dbReference type="OrthoDB" id="1750307at2759"/>
<accession>A0A2G2V8P1</accession>
<reference evidence="2" key="2">
    <citation type="journal article" date="2017" name="J. Anim. Genet.">
        <title>Multiple reference genome sequences of hot pepper reveal the massive evolution of plant disease resistance genes by retroduplication.</title>
        <authorList>
            <person name="Kim S."/>
            <person name="Park J."/>
            <person name="Yeom S.-I."/>
            <person name="Kim Y.-M."/>
            <person name="Seo E."/>
            <person name="Kim K.-T."/>
            <person name="Kim M.-S."/>
            <person name="Lee J.M."/>
            <person name="Cheong K."/>
            <person name="Shin H.-S."/>
            <person name="Kim S.-B."/>
            <person name="Han K."/>
            <person name="Lee J."/>
            <person name="Park M."/>
            <person name="Lee H.-A."/>
            <person name="Lee H.-Y."/>
            <person name="Lee Y."/>
            <person name="Oh S."/>
            <person name="Lee J.H."/>
            <person name="Choi E."/>
            <person name="Choi E."/>
            <person name="Lee S.E."/>
            <person name="Jeon J."/>
            <person name="Kim H."/>
            <person name="Choi G."/>
            <person name="Song H."/>
            <person name="Lee J."/>
            <person name="Lee S.-C."/>
            <person name="Kwon J.-K."/>
            <person name="Lee H.-Y."/>
            <person name="Koo N."/>
            <person name="Hong Y."/>
            <person name="Kim R.W."/>
            <person name="Kang W.-H."/>
            <person name="Huh J.H."/>
            <person name="Kang B.-C."/>
            <person name="Yang T.-J."/>
            <person name="Lee Y.-H."/>
            <person name="Bennetzen J.L."/>
            <person name="Choi D."/>
        </authorList>
    </citation>
    <scope>NUCLEOTIDE SEQUENCE [LARGE SCALE GENOMIC DNA]</scope>
    <source>
        <strain evidence="2">cv. PBC81</strain>
    </source>
</reference>
<dbReference type="Proteomes" id="UP000224567">
    <property type="component" value="Unassembled WGS sequence"/>
</dbReference>
<evidence type="ECO:0000313" key="1">
    <source>
        <dbReference type="EMBL" id="PHT29337.1"/>
    </source>
</evidence>